<dbReference type="Gene3D" id="2.60.40.150">
    <property type="entry name" value="C2 domain"/>
    <property type="match status" value="1"/>
</dbReference>
<dbReference type="Pfam" id="PF00387">
    <property type="entry name" value="PI-PLC-Y"/>
    <property type="match status" value="1"/>
</dbReference>
<evidence type="ECO:0000256" key="6">
    <source>
        <dbReference type="ARBA" id="ARBA00059664"/>
    </source>
</evidence>
<evidence type="ECO:0000313" key="12">
    <source>
        <dbReference type="Proteomes" id="UP001172101"/>
    </source>
</evidence>
<evidence type="ECO:0000256" key="8">
    <source>
        <dbReference type="SAM" id="MobiDB-lite"/>
    </source>
</evidence>
<dbReference type="Proteomes" id="UP001172101">
    <property type="component" value="Unassembled WGS sequence"/>
</dbReference>
<dbReference type="SUPFAM" id="SSF51695">
    <property type="entry name" value="PLC-like phosphodiesterases"/>
    <property type="match status" value="1"/>
</dbReference>
<feature type="region of interest" description="Disordered" evidence="8">
    <location>
        <begin position="20"/>
        <end position="51"/>
    </location>
</feature>
<feature type="domain" description="PI-PLC Y-box" evidence="10">
    <location>
        <begin position="330"/>
        <end position="452"/>
    </location>
</feature>
<dbReference type="FunFam" id="3.20.20.190:FF:000039">
    <property type="entry name" value="Phosphoinositide phospholipase C"/>
    <property type="match status" value="1"/>
</dbReference>
<keyword evidence="3 7" id="KW-0442">Lipid degradation</keyword>
<dbReference type="PANTHER" id="PTHR10336:SF169">
    <property type="entry name" value="PHOSPHOINOSITIDE PHOSPHOLIPASE C"/>
    <property type="match status" value="1"/>
</dbReference>
<organism evidence="11 12">
    <name type="scientific">Lasiosphaeria miniovina</name>
    <dbReference type="NCBI Taxonomy" id="1954250"/>
    <lineage>
        <taxon>Eukaryota</taxon>
        <taxon>Fungi</taxon>
        <taxon>Dikarya</taxon>
        <taxon>Ascomycota</taxon>
        <taxon>Pezizomycotina</taxon>
        <taxon>Sordariomycetes</taxon>
        <taxon>Sordariomycetidae</taxon>
        <taxon>Sordariales</taxon>
        <taxon>Lasiosphaeriaceae</taxon>
        <taxon>Lasiosphaeria</taxon>
    </lineage>
</organism>
<keyword evidence="5" id="KW-0807">Transducer</keyword>
<feature type="region of interest" description="Disordered" evidence="8">
    <location>
        <begin position="267"/>
        <end position="316"/>
    </location>
</feature>
<dbReference type="InterPro" id="IPR000909">
    <property type="entry name" value="PLipase_C_PInositol-sp_X_dom"/>
</dbReference>
<feature type="compositionally biased region" description="Acidic residues" evidence="8">
    <location>
        <begin position="282"/>
        <end position="292"/>
    </location>
</feature>
<dbReference type="Pfam" id="PF00388">
    <property type="entry name" value="PI-PLC-X"/>
    <property type="match status" value="1"/>
</dbReference>
<evidence type="ECO:0000313" key="11">
    <source>
        <dbReference type="EMBL" id="KAK0718643.1"/>
    </source>
</evidence>
<dbReference type="InterPro" id="IPR001192">
    <property type="entry name" value="PI-PLC_fam"/>
</dbReference>
<dbReference type="EC" id="3.1.4.11" evidence="7"/>
<dbReference type="Gene3D" id="3.20.20.190">
    <property type="entry name" value="Phosphatidylinositol (PI) phosphodiesterase"/>
    <property type="match status" value="1"/>
</dbReference>
<reference evidence="11" key="1">
    <citation type="submission" date="2023-06" db="EMBL/GenBank/DDBJ databases">
        <title>Genome-scale phylogeny and comparative genomics of the fungal order Sordariales.</title>
        <authorList>
            <consortium name="Lawrence Berkeley National Laboratory"/>
            <person name="Hensen N."/>
            <person name="Bonometti L."/>
            <person name="Westerberg I."/>
            <person name="Brannstrom I.O."/>
            <person name="Guillou S."/>
            <person name="Cros-Aarteil S."/>
            <person name="Calhoun S."/>
            <person name="Haridas S."/>
            <person name="Kuo A."/>
            <person name="Mondo S."/>
            <person name="Pangilinan J."/>
            <person name="Riley R."/>
            <person name="LaButti K."/>
            <person name="Andreopoulos B."/>
            <person name="Lipzen A."/>
            <person name="Chen C."/>
            <person name="Yanf M."/>
            <person name="Daum C."/>
            <person name="Ng V."/>
            <person name="Clum A."/>
            <person name="Steindorff A."/>
            <person name="Ohm R."/>
            <person name="Martin F."/>
            <person name="Silar P."/>
            <person name="Natvig D."/>
            <person name="Lalanne C."/>
            <person name="Gautier V."/>
            <person name="Ament-velasquez S.L."/>
            <person name="Kruys A."/>
            <person name="Hutchinson M.I."/>
            <person name="Powell A.J."/>
            <person name="Barry K."/>
            <person name="Miller A.N."/>
            <person name="Grigoriev I.V."/>
            <person name="Debuchy R."/>
            <person name="Gladieux P."/>
            <person name="Thoren M.H."/>
            <person name="Johannesson H."/>
        </authorList>
    </citation>
    <scope>NUCLEOTIDE SEQUENCE</scope>
    <source>
        <strain evidence="11">SMH2392-1A</strain>
    </source>
</reference>
<evidence type="ECO:0000256" key="3">
    <source>
        <dbReference type="ARBA" id="ARBA00022963"/>
    </source>
</evidence>
<dbReference type="GO" id="GO:0004435">
    <property type="term" value="F:phosphatidylinositol-4,5-bisphosphate phospholipase C activity"/>
    <property type="evidence" value="ECO:0007669"/>
    <property type="project" value="UniProtKB-EC"/>
</dbReference>
<dbReference type="GO" id="GO:0051209">
    <property type="term" value="P:release of sequestered calcium ion into cytosol"/>
    <property type="evidence" value="ECO:0007669"/>
    <property type="project" value="TreeGrafter"/>
</dbReference>
<evidence type="ECO:0000256" key="5">
    <source>
        <dbReference type="ARBA" id="ARBA00023224"/>
    </source>
</evidence>
<gene>
    <name evidence="11" type="ORF">B0T26DRAFT_713811</name>
</gene>
<dbReference type="GO" id="GO:0016042">
    <property type="term" value="P:lipid catabolic process"/>
    <property type="evidence" value="ECO:0007669"/>
    <property type="project" value="UniProtKB-KW"/>
</dbReference>
<dbReference type="InterPro" id="IPR001711">
    <property type="entry name" value="PLipase_C_Pinositol-sp_Y"/>
</dbReference>
<accession>A0AA40AMK7</accession>
<dbReference type="PANTHER" id="PTHR10336">
    <property type="entry name" value="PHOSPHOINOSITIDE-SPECIFIC PHOSPHOLIPASE C FAMILY PROTEIN"/>
    <property type="match status" value="1"/>
</dbReference>
<dbReference type="InterPro" id="IPR017946">
    <property type="entry name" value="PLC-like_Pdiesterase_TIM-brl"/>
</dbReference>
<evidence type="ECO:0000256" key="7">
    <source>
        <dbReference type="RuleBase" id="RU361133"/>
    </source>
</evidence>
<comment type="catalytic activity">
    <reaction evidence="1 7">
        <text>a 1,2-diacyl-sn-glycero-3-phospho-(1D-myo-inositol-4,5-bisphosphate) + H2O = 1D-myo-inositol 1,4,5-trisphosphate + a 1,2-diacyl-sn-glycerol + H(+)</text>
        <dbReference type="Rhea" id="RHEA:33179"/>
        <dbReference type="ChEBI" id="CHEBI:15377"/>
        <dbReference type="ChEBI" id="CHEBI:15378"/>
        <dbReference type="ChEBI" id="CHEBI:17815"/>
        <dbReference type="ChEBI" id="CHEBI:58456"/>
        <dbReference type="ChEBI" id="CHEBI:203600"/>
        <dbReference type="EC" id="3.1.4.11"/>
    </reaction>
</comment>
<evidence type="ECO:0000256" key="2">
    <source>
        <dbReference type="ARBA" id="ARBA00022801"/>
    </source>
</evidence>
<proteinExistence type="predicted"/>
<dbReference type="GeneID" id="85325413"/>
<keyword evidence="4 7" id="KW-0443">Lipid metabolism</keyword>
<dbReference type="SMART" id="SM00149">
    <property type="entry name" value="PLCYc"/>
    <property type="match status" value="1"/>
</dbReference>
<dbReference type="InterPro" id="IPR000008">
    <property type="entry name" value="C2_dom"/>
</dbReference>
<dbReference type="PRINTS" id="PR00390">
    <property type="entry name" value="PHPHLIPASEC"/>
</dbReference>
<evidence type="ECO:0000259" key="10">
    <source>
        <dbReference type="PROSITE" id="PS50008"/>
    </source>
</evidence>
<comment type="caution">
    <text evidence="11">The sequence shown here is derived from an EMBL/GenBank/DDBJ whole genome shotgun (WGS) entry which is preliminary data.</text>
</comment>
<dbReference type="AlphaFoldDB" id="A0AA40AMK7"/>
<feature type="domain" description="C2" evidence="9">
    <location>
        <begin position="447"/>
        <end position="599"/>
    </location>
</feature>
<comment type="function">
    <text evidence="6">The production of the second messenger molecules diacylglycerol (DAG) and inositol 1,4,5-trisphosphate (IP3) is mediated by activated phosphatidylinositol-specific phospholipase C enzymes.</text>
</comment>
<dbReference type="GO" id="GO:0048015">
    <property type="term" value="P:phosphatidylinositol-mediated signaling"/>
    <property type="evidence" value="ECO:0007669"/>
    <property type="project" value="TreeGrafter"/>
</dbReference>
<evidence type="ECO:0000256" key="4">
    <source>
        <dbReference type="ARBA" id="ARBA00023098"/>
    </source>
</evidence>
<dbReference type="RefSeq" id="XP_060297436.1">
    <property type="nucleotide sequence ID" value="XM_060442143.1"/>
</dbReference>
<dbReference type="EMBL" id="JAUIRO010000004">
    <property type="protein sequence ID" value="KAK0718643.1"/>
    <property type="molecule type" value="Genomic_DNA"/>
</dbReference>
<evidence type="ECO:0000259" key="9">
    <source>
        <dbReference type="PROSITE" id="PS50004"/>
    </source>
</evidence>
<dbReference type="InterPro" id="IPR035892">
    <property type="entry name" value="C2_domain_sf"/>
</dbReference>
<keyword evidence="12" id="KW-1185">Reference proteome</keyword>
<sequence length="618" mass="66208">MSDAHISAHLARLSLKNVFSRQRGDDDDETDNAGGEVDAGTVAGGGHSTRPTDITAHKLRVSEALRVFLAEHGAVADGDEAALHALVEKLHVAVPAHVTDRSHPLPEYFISSSHNTYLLAHQLFGASSAGAYEATLAAGARCVEIDAWDNPDDPAEPKVTHGWTLVSHISFRAVCETIRDVVDRESAAPTCGQGYAAAPILLSLENHCALDGQRRLATIMREVWGDRLLSDAVAVDGESEADAAAHVRLQDLGSKIVVIVEYHLPNEARDSDDSSSSSSSSENEDGDGDGDNLEQIPSAASGSPEEEEQARQTYKAQKKAVPAATIIPELAELGVYAQSVKPSDDSWYAGAQQLRNGPHHHLINVSEAGLATHVARGSTSAAAIARHNAGHLMRVFPKGTRISSRNLRPLAFWALGAQVAALNWQTFGASMQLNEALFAGTAGYVLKPAALRAGGSGVVGSGRRNKRLRLHVAGATDVPVREAGDEDSAVRPYVTCSLLWPSGSEGAAGVVVEKRKTGAYRQHKTLTFLPGRGGEAKNPPPSCPLWDETLEWEYDESELVFVRILIKSDDRFAANPVLAVAAVRLLYVVPGWNFIRMLDLKGRETRCSLLLKFDIGDV</sequence>
<dbReference type="SUPFAM" id="SSF49562">
    <property type="entry name" value="C2 domain (Calcium/lipid-binding domain, CaLB)"/>
    <property type="match status" value="1"/>
</dbReference>
<keyword evidence="2 7" id="KW-0378">Hydrolase</keyword>
<evidence type="ECO:0000256" key="1">
    <source>
        <dbReference type="ARBA" id="ARBA00001195"/>
    </source>
</evidence>
<name>A0AA40AMK7_9PEZI</name>
<dbReference type="PROSITE" id="PS50004">
    <property type="entry name" value="C2"/>
    <property type="match status" value="1"/>
</dbReference>
<dbReference type="PROSITE" id="PS50007">
    <property type="entry name" value="PIPLC_X_DOMAIN"/>
    <property type="match status" value="1"/>
</dbReference>
<dbReference type="SMART" id="SM00148">
    <property type="entry name" value="PLCXc"/>
    <property type="match status" value="1"/>
</dbReference>
<dbReference type="PROSITE" id="PS50008">
    <property type="entry name" value="PIPLC_Y_DOMAIN"/>
    <property type="match status" value="1"/>
</dbReference>
<protein>
    <recommendedName>
        <fullName evidence="7">Phosphoinositide phospholipase C</fullName>
        <ecNumber evidence="7">3.1.4.11</ecNumber>
    </recommendedName>
</protein>